<keyword evidence="2" id="KW-1185">Reference proteome</keyword>
<reference evidence="1 2" key="1">
    <citation type="submission" date="2023-12" db="EMBL/GenBank/DDBJ databases">
        <authorList>
            <person name="Wang F."/>
            <person name="Yu X."/>
            <person name="Gao C."/>
        </authorList>
    </citation>
    <scope>NUCLEOTIDE SEQUENCE [LARGE SCALE GENOMIC DNA]</scope>
</reference>
<organism evidence="1 2">
    <name type="scientific">Microbacterium phage MO526</name>
    <dbReference type="NCBI Taxonomy" id="3108092"/>
    <lineage>
        <taxon>Viruses</taxon>
        <taxon>Duplodnaviria</taxon>
        <taxon>Heunggongvirae</taxon>
        <taxon>Uroviricota</taxon>
        <taxon>Caudoviricetes</taxon>
        <taxon>Kutznervirinae</taxon>
        <taxon>Kozievirus</taxon>
        <taxon>Kozievirus MO526</taxon>
    </lineage>
</organism>
<accession>A0ABZ0ZX38</accession>
<dbReference type="EMBL" id="OR941552">
    <property type="protein sequence ID" value="WQY99802.1"/>
    <property type="molecule type" value="Genomic_DNA"/>
</dbReference>
<dbReference type="Pfam" id="PF18751">
    <property type="entry name" value="Ploopntkinase3"/>
    <property type="match status" value="1"/>
</dbReference>
<evidence type="ECO:0000313" key="2">
    <source>
        <dbReference type="Proteomes" id="UP001325719"/>
    </source>
</evidence>
<sequence length="194" mass="20333">MTESLYLLGAPGVGKSTALAGVLDRLGLVTTPEPSRLHGTLRGHALIEHASGAVVGAYLGVMRPTFPGTDALSMAVSPHAREWVASLGDHGERHAPRRIVGEGARLGTAAFLTDLGAATTLTLIHLHARDNRLDARRDGRGSTQSPAWMRGAATRARNAYLAAIAANAPARFADIDTSDLEPDEVVARIVALAH</sequence>
<protein>
    <recommendedName>
        <fullName evidence="3">Thymidylate kinase</fullName>
    </recommendedName>
</protein>
<proteinExistence type="predicted"/>
<dbReference type="Proteomes" id="UP001325719">
    <property type="component" value="Segment"/>
</dbReference>
<evidence type="ECO:0000313" key="1">
    <source>
        <dbReference type="EMBL" id="WQY99802.1"/>
    </source>
</evidence>
<dbReference type="InterPro" id="IPR027417">
    <property type="entry name" value="P-loop_NTPase"/>
</dbReference>
<evidence type="ECO:0008006" key="3">
    <source>
        <dbReference type="Google" id="ProtNLM"/>
    </source>
</evidence>
<dbReference type="Gene3D" id="3.40.50.300">
    <property type="entry name" value="P-loop containing nucleotide triphosphate hydrolases"/>
    <property type="match status" value="1"/>
</dbReference>
<name>A0ABZ0ZX38_9CAUD</name>
<dbReference type="SUPFAM" id="SSF52540">
    <property type="entry name" value="P-loop containing nucleoside triphosphate hydrolases"/>
    <property type="match status" value="1"/>
</dbReference>
<dbReference type="InterPro" id="IPR040717">
    <property type="entry name" value="Ploop_nt_kinase3"/>
</dbReference>